<dbReference type="GeneID" id="72068861"/>
<dbReference type="KEGG" id="ptkz:JDV02_006912"/>
<evidence type="ECO:0000313" key="3">
    <source>
        <dbReference type="Proteomes" id="UP000829364"/>
    </source>
</evidence>
<dbReference type="RefSeq" id="XP_047844344.1">
    <property type="nucleotide sequence ID" value="XM_047988349.1"/>
</dbReference>
<dbReference type="EMBL" id="CP086359">
    <property type="protein sequence ID" value="UNI20863.1"/>
    <property type="molecule type" value="Genomic_DNA"/>
</dbReference>
<protein>
    <submittedName>
        <fullName evidence="2">Uncharacterized protein</fullName>
    </submittedName>
</protein>
<dbReference type="AlphaFoldDB" id="A0A9Q8QJ94"/>
<evidence type="ECO:0000313" key="2">
    <source>
        <dbReference type="EMBL" id="UNI20863.1"/>
    </source>
</evidence>
<organism evidence="2 3">
    <name type="scientific">Purpureocillium takamizusanense</name>
    <dbReference type="NCBI Taxonomy" id="2060973"/>
    <lineage>
        <taxon>Eukaryota</taxon>
        <taxon>Fungi</taxon>
        <taxon>Dikarya</taxon>
        <taxon>Ascomycota</taxon>
        <taxon>Pezizomycotina</taxon>
        <taxon>Sordariomycetes</taxon>
        <taxon>Hypocreomycetidae</taxon>
        <taxon>Hypocreales</taxon>
        <taxon>Ophiocordycipitaceae</taxon>
        <taxon>Purpureocillium</taxon>
    </lineage>
</organism>
<evidence type="ECO:0000256" key="1">
    <source>
        <dbReference type="SAM" id="MobiDB-lite"/>
    </source>
</evidence>
<sequence length="120" mass="13313">MQGQRIALCHFATECQPDLIMSSSIRPSFCRSIKQAASGQQPCLDLAQRSSYIYGAQNTGTLQVQEACRHRPQTPFYPSRPPNGSGAGYGDAHWSHAREPITAVKIFILLPVLSRQEARR</sequence>
<reference evidence="2" key="1">
    <citation type="submission" date="2021-11" db="EMBL/GenBank/DDBJ databases">
        <title>Purpureocillium_takamizusanense_genome.</title>
        <authorList>
            <person name="Nguyen N.-H."/>
        </authorList>
    </citation>
    <scope>NUCLEOTIDE SEQUENCE</scope>
    <source>
        <strain evidence="2">PT3</strain>
    </source>
</reference>
<accession>A0A9Q8QJ94</accession>
<dbReference type="Proteomes" id="UP000829364">
    <property type="component" value="Chromosome 6"/>
</dbReference>
<feature type="region of interest" description="Disordered" evidence="1">
    <location>
        <begin position="72"/>
        <end position="91"/>
    </location>
</feature>
<proteinExistence type="predicted"/>
<keyword evidence="3" id="KW-1185">Reference proteome</keyword>
<gene>
    <name evidence="2" type="ORF">JDV02_006912</name>
</gene>
<name>A0A9Q8QJ94_9HYPO</name>